<dbReference type="Pfam" id="PF00339">
    <property type="entry name" value="Arrestin_N"/>
    <property type="match status" value="1"/>
</dbReference>
<keyword evidence="5" id="KW-1185">Reference proteome</keyword>
<sequence>GMHLCLHPANNTVYKHLNSLVDSIKFLFSVYTENMIEVFKFEQNIRCNVYNSSRSLLCYCNQYKSHQNLQSVIRNEMVKMAARKLLKFLILFDNTNLLYFPGQFLSGRVLVELEDDTPALGLHFHVVGEGVVRLRSQRQERVYDRENYIDFRMRLLGEPGQGPVLLSPGIHSFPFKLGLPLGLPSTFLGKHGWVQYYCKAALREPNGLTHKNQQVFIVMNPIDLNLEPPILAQPFRCEIEHKLGVSCVNSGPVICRVALDRGGYVPGETIGISATVHNKSRVTIKGTKASLTETIQYMAHSKVLQTETRELASLSRGKIRPGESDEWKNEQLYVPPLPPTNLRGCHLIKIQYDVYFIIDPKSFEKEIKLQLPIMLATYPLRSPDGTLRRKQGTHYPSTLPIFRPWLDEKTVD</sequence>
<dbReference type="EMBL" id="JASPKZ010000828">
    <property type="protein sequence ID" value="KAJ9599197.1"/>
    <property type="molecule type" value="Genomic_DNA"/>
</dbReference>
<comment type="caution">
    <text evidence="4">The sequence shown here is derived from an EMBL/GenBank/DDBJ whole genome shotgun (WGS) entry which is preliminary data.</text>
</comment>
<feature type="domain" description="Arrestin C-terminal-like" evidence="3">
    <location>
        <begin position="249"/>
        <end position="380"/>
    </location>
</feature>
<dbReference type="InterPro" id="IPR011022">
    <property type="entry name" value="Arrestin_C-like"/>
</dbReference>
<comment type="similarity">
    <text evidence="1">Belongs to the arrestin family.</text>
</comment>
<dbReference type="PANTHER" id="PTHR11188">
    <property type="entry name" value="ARRESTIN DOMAIN CONTAINING PROTEIN"/>
    <property type="match status" value="1"/>
</dbReference>
<dbReference type="Proteomes" id="UP001233999">
    <property type="component" value="Unassembled WGS sequence"/>
</dbReference>
<feature type="non-terminal residue" evidence="4">
    <location>
        <position position="412"/>
    </location>
</feature>
<dbReference type="GO" id="GO:0005737">
    <property type="term" value="C:cytoplasm"/>
    <property type="evidence" value="ECO:0007669"/>
    <property type="project" value="TreeGrafter"/>
</dbReference>
<accession>A0AAD8AHN6</accession>
<reference evidence="4" key="1">
    <citation type="journal article" date="2023" name="IScience">
        <title>Live-bearing cockroach genome reveals convergent evolutionary mechanisms linked to viviparity in insects and beyond.</title>
        <authorList>
            <person name="Fouks B."/>
            <person name="Harrison M.C."/>
            <person name="Mikhailova A.A."/>
            <person name="Marchal E."/>
            <person name="English S."/>
            <person name="Carruthers M."/>
            <person name="Jennings E.C."/>
            <person name="Chiamaka E.L."/>
            <person name="Frigard R.A."/>
            <person name="Pippel M."/>
            <person name="Attardo G.M."/>
            <person name="Benoit J.B."/>
            <person name="Bornberg-Bauer E."/>
            <person name="Tobe S.S."/>
        </authorList>
    </citation>
    <scope>NUCLEOTIDE SEQUENCE</scope>
    <source>
        <strain evidence="4">Stay&amp;Tobe</strain>
    </source>
</reference>
<dbReference type="InterPro" id="IPR014756">
    <property type="entry name" value="Ig_E-set"/>
</dbReference>
<dbReference type="Gene3D" id="2.60.40.640">
    <property type="match status" value="2"/>
</dbReference>
<protein>
    <recommendedName>
        <fullName evidence="3">Arrestin C-terminal-like domain-containing protein</fullName>
    </recommendedName>
</protein>
<evidence type="ECO:0000313" key="5">
    <source>
        <dbReference type="Proteomes" id="UP001233999"/>
    </source>
</evidence>
<proteinExistence type="inferred from homology"/>
<reference evidence="4" key="2">
    <citation type="submission" date="2023-05" db="EMBL/GenBank/DDBJ databases">
        <authorList>
            <person name="Fouks B."/>
        </authorList>
    </citation>
    <scope>NUCLEOTIDE SEQUENCE</scope>
    <source>
        <strain evidence="4">Stay&amp;Tobe</strain>
        <tissue evidence="4">Testes</tissue>
    </source>
</reference>
<dbReference type="GO" id="GO:0015031">
    <property type="term" value="P:protein transport"/>
    <property type="evidence" value="ECO:0007669"/>
    <property type="project" value="TreeGrafter"/>
</dbReference>
<organism evidence="4 5">
    <name type="scientific">Diploptera punctata</name>
    <name type="common">Pacific beetle cockroach</name>
    <dbReference type="NCBI Taxonomy" id="6984"/>
    <lineage>
        <taxon>Eukaryota</taxon>
        <taxon>Metazoa</taxon>
        <taxon>Ecdysozoa</taxon>
        <taxon>Arthropoda</taxon>
        <taxon>Hexapoda</taxon>
        <taxon>Insecta</taxon>
        <taxon>Pterygota</taxon>
        <taxon>Neoptera</taxon>
        <taxon>Polyneoptera</taxon>
        <taxon>Dictyoptera</taxon>
        <taxon>Blattodea</taxon>
        <taxon>Blaberoidea</taxon>
        <taxon>Blaberidae</taxon>
        <taxon>Diplopterinae</taxon>
        <taxon>Diploptera</taxon>
    </lineage>
</organism>
<gene>
    <name evidence="4" type="ORF">L9F63_010328</name>
</gene>
<name>A0AAD8AHN6_DIPPU</name>
<dbReference type="PANTHER" id="PTHR11188:SF17">
    <property type="entry name" value="FI21816P1"/>
    <property type="match status" value="1"/>
</dbReference>
<evidence type="ECO:0000256" key="1">
    <source>
        <dbReference type="ARBA" id="ARBA00005298"/>
    </source>
</evidence>
<dbReference type="Pfam" id="PF02752">
    <property type="entry name" value="Arrestin_C"/>
    <property type="match status" value="1"/>
</dbReference>
<keyword evidence="2" id="KW-0716">Sensory transduction</keyword>
<dbReference type="AlphaFoldDB" id="A0AAD8AHN6"/>
<evidence type="ECO:0000313" key="4">
    <source>
        <dbReference type="EMBL" id="KAJ9599197.1"/>
    </source>
</evidence>
<dbReference type="SUPFAM" id="SSF81296">
    <property type="entry name" value="E set domains"/>
    <property type="match status" value="2"/>
</dbReference>
<dbReference type="SMART" id="SM01017">
    <property type="entry name" value="Arrestin_C"/>
    <property type="match status" value="1"/>
</dbReference>
<dbReference type="InterPro" id="IPR014752">
    <property type="entry name" value="Arrestin-like_C"/>
</dbReference>
<evidence type="ECO:0000256" key="2">
    <source>
        <dbReference type="ARBA" id="ARBA00022606"/>
    </source>
</evidence>
<dbReference type="InterPro" id="IPR011021">
    <property type="entry name" value="Arrestin-like_N"/>
</dbReference>
<dbReference type="InterPro" id="IPR050357">
    <property type="entry name" value="Arrestin_domain-protein"/>
</dbReference>
<evidence type="ECO:0000259" key="3">
    <source>
        <dbReference type="SMART" id="SM01017"/>
    </source>
</evidence>